<evidence type="ECO:0000256" key="1">
    <source>
        <dbReference type="SAM" id="MobiDB-lite"/>
    </source>
</evidence>
<evidence type="ECO:0000313" key="2">
    <source>
        <dbReference type="EMBL" id="NVO85892.1"/>
    </source>
</evidence>
<sequence length="1090" mass="122287">MRFLSLLLRILAVLALGLLLLAGAGLWALQSDWGHQRVTKLVRQRLAAHSDLVLAPLQLDYSLLRDFPYLTASLHHLSLTDTSARRAVEVLRVGRADMRLAIRPLWHGRFEVQRLTLHNAEFRQLTDSTGHDWGLRGRGPRRSRPQLPPDFDLDSLIIVNLRVSDRNELHHSGFGARVTHGRLAVRTRGGVARVRGRLVGRLNYLRSSRSLIFSQEDVVAQVRYGYDFSRREGTFRRTRATLSGDTVHISGTHRGAGPGEPRGTRLNLHFRGYQPLLKVLRVALPNNLERYLEGTTSPSRARIAFTIRGLTGPTVRPRTVLRFELRDAQVQWPDPARRIRRWDARGVFDNGPDHNSRTTYLTFEQCRIHSTAGQLDAQLTVRDFTRPRVQGRVQGRTELQTLAAVVVPDLWRARSGEAALDLELDGWLPSFRPRRAGPGRRPLPLPVAVRGTVSLENAFFDIPNRQARMRALNVRVRLNDSLWKLENLTGQLNGMQLQANATTTNLLAYVSGQHPTTHISGSLSVDELRLPELRRLLAPPRHLTRRQAAATTDADPAQAVDMLTILPDGLRLEGVRLRCARLVLADDTLRQLAATVHHDGSRVTLRDLQVRVWDGKLGGQASWSTTRPGSEPVQVRLKVEVPNLSYERLLARISRPPRRPPGQGNNDPTLREMLLATSGRIDVAIGQLQLTDASSLHQLRFHVDKTGPGFQIPDLTFRTNTGGQGSIRAQATLAGIRLDRARAIVELHYDTLNVQRFLKLLADLGTVPPPDDSQARQSGREAREGRAARRAGSPGRRAARSSRPSRPASPFMDGTITGQVHVTANRMHYGVLRGTDFDLLTTLEAGRARLESCSVHAFGGELTLRGVMRTDSGTNHHPLRAHMQLRNVELPQLFALAIPLGLDVLGPDNVRGRMQAEATIRTDLDQTFLPRLATTRALVQADLIDLELLEVDALMQALKMLSPRRTSHLFFEPVQADFLLDKGQLLIPDLNLSSNLTDLQVTGEYGLDGRADLFVGLSPLQTLFGNNRKRIERIRSGEATERRSRGLIYLHLNRQPGSRYKVKLFKKQQQRQQQAEVQEKYQRLLRFFAD</sequence>
<feature type="region of interest" description="Disordered" evidence="1">
    <location>
        <begin position="766"/>
        <end position="814"/>
    </location>
</feature>
<dbReference type="PANTHER" id="PTHR30441">
    <property type="entry name" value="DUF748 DOMAIN-CONTAINING PROTEIN"/>
    <property type="match status" value="1"/>
</dbReference>
<proteinExistence type="predicted"/>
<feature type="compositionally biased region" description="Low complexity" evidence="1">
    <location>
        <begin position="790"/>
        <end position="810"/>
    </location>
</feature>
<dbReference type="InterPro" id="IPR052894">
    <property type="entry name" value="AsmA-related"/>
</dbReference>
<feature type="compositionally biased region" description="Basic and acidic residues" evidence="1">
    <location>
        <begin position="778"/>
        <end position="787"/>
    </location>
</feature>
<reference evidence="2 3" key="1">
    <citation type="submission" date="2020-05" db="EMBL/GenBank/DDBJ databases">
        <title>Hymenobacter terrestris sp. nov. and Hymenobacter lapidiphilus sp. nov., isolated from regoliths in Antarctica.</title>
        <authorList>
            <person name="Sedlacek I."/>
            <person name="Pantucek R."/>
            <person name="Zeman M."/>
            <person name="Holochova P."/>
            <person name="Kralova S."/>
            <person name="Stankova E."/>
            <person name="Sedo O."/>
            <person name="Micenkova L."/>
            <person name="Svec P."/>
            <person name="Gupta V."/>
            <person name="Sood U."/>
            <person name="Korpole U.S."/>
            <person name="Lal R."/>
        </authorList>
    </citation>
    <scope>NUCLEOTIDE SEQUENCE [LARGE SCALE GENOMIC DNA]</scope>
    <source>
        <strain evidence="2 3">P5252</strain>
    </source>
</reference>
<protein>
    <recommendedName>
        <fullName evidence="4">AsmA-like C-terminal domain-containing protein</fullName>
    </recommendedName>
</protein>
<dbReference type="RefSeq" id="WP_176900613.1">
    <property type="nucleotide sequence ID" value="NZ_JABKAV010000046.1"/>
</dbReference>
<accession>A0ABX2Q6N1</accession>
<name>A0ABX2Q6N1_9BACT</name>
<dbReference type="Proteomes" id="UP000626554">
    <property type="component" value="Unassembled WGS sequence"/>
</dbReference>
<comment type="caution">
    <text evidence="2">The sequence shown here is derived from an EMBL/GenBank/DDBJ whole genome shotgun (WGS) entry which is preliminary data.</text>
</comment>
<evidence type="ECO:0008006" key="4">
    <source>
        <dbReference type="Google" id="ProtNLM"/>
    </source>
</evidence>
<gene>
    <name evidence="2" type="ORF">HW556_13470</name>
</gene>
<dbReference type="EMBL" id="JABKAV010000046">
    <property type="protein sequence ID" value="NVO85892.1"/>
    <property type="molecule type" value="Genomic_DNA"/>
</dbReference>
<keyword evidence="3" id="KW-1185">Reference proteome</keyword>
<organism evidence="2 3">
    <name type="scientific">Hymenobacter terrestris</name>
    <dbReference type="NCBI Taxonomy" id="2748310"/>
    <lineage>
        <taxon>Bacteria</taxon>
        <taxon>Pseudomonadati</taxon>
        <taxon>Bacteroidota</taxon>
        <taxon>Cytophagia</taxon>
        <taxon>Cytophagales</taxon>
        <taxon>Hymenobacteraceae</taxon>
        <taxon>Hymenobacter</taxon>
    </lineage>
</organism>
<dbReference type="PANTHER" id="PTHR30441:SF8">
    <property type="entry name" value="DUF748 DOMAIN-CONTAINING PROTEIN"/>
    <property type="match status" value="1"/>
</dbReference>
<evidence type="ECO:0000313" key="3">
    <source>
        <dbReference type="Proteomes" id="UP000626554"/>
    </source>
</evidence>